<dbReference type="KEGG" id="vg:27924284"/>
<dbReference type="InterPro" id="IPR036731">
    <property type="entry name" value="Tlp20_sf"/>
</dbReference>
<evidence type="ECO:0000256" key="1">
    <source>
        <dbReference type="SAM" id="MobiDB-lite"/>
    </source>
</evidence>
<proteinExistence type="predicted"/>
<dbReference type="Gene3D" id="2.70.40.20">
    <property type="entry name" value="Baculovirus telokin-like protein 20"/>
    <property type="match status" value="1"/>
</dbReference>
<organism evidence="2 3">
    <name type="scientific">Catopsilia pomona nucleopolyhedrovirus</name>
    <dbReference type="NCBI Taxonomy" id="1850906"/>
    <lineage>
        <taxon>Viruses</taxon>
        <taxon>Viruses incertae sedis</taxon>
        <taxon>Naldaviricetes</taxon>
        <taxon>Lefavirales</taxon>
        <taxon>Baculoviridae</taxon>
        <taxon>Alphabaculovirus</taxon>
        <taxon>Alphabaculovirus capomonae</taxon>
    </lineage>
</organism>
<feature type="compositionally biased region" description="Polar residues" evidence="1">
    <location>
        <begin position="192"/>
        <end position="203"/>
    </location>
</feature>
<evidence type="ECO:0000313" key="3">
    <source>
        <dbReference type="Proteomes" id="UP000203996"/>
    </source>
</evidence>
<dbReference type="InterPro" id="IPR009092">
    <property type="entry name" value="Telokin-like_Tlp20_baculovir"/>
</dbReference>
<dbReference type="Proteomes" id="UP000203996">
    <property type="component" value="Segment"/>
</dbReference>
<dbReference type="CDD" id="cd00235">
    <property type="entry name" value="TLP-20"/>
    <property type="match status" value="1"/>
</dbReference>
<evidence type="ECO:0000313" key="2">
    <source>
        <dbReference type="EMBL" id="ANF29708.1"/>
    </source>
</evidence>
<reference evidence="2 3" key="1">
    <citation type="journal article" date="2016" name="PLoS ONE">
        <title>Genome Sequencing and Analysis of Catopsilia pomona nucleopolyhedrovirus: A Distinct Species in Group I Alphabaculovirus.</title>
        <authorList>
            <person name="Wang J."/>
            <person name="Zhu Z."/>
            <person name="Zhang L."/>
            <person name="Hou D."/>
            <person name="Wang M."/>
            <person name="Arif B."/>
            <person name="Kou Z."/>
            <person name="Wang H."/>
            <person name="Deng F."/>
            <person name="Hu Z."/>
        </authorList>
    </citation>
    <scope>NUCLEOTIDE SEQUENCE [LARGE SCALE GENOMIC DNA]</scope>
    <source>
        <strain evidence="2">416</strain>
    </source>
</reference>
<sequence>MANINNTTADIVVRVAFDSDSGKNDTVVLSFMIEDEYHLKKLSVGAYAIKVISSPHLKHLYKNHYYLSTISCGKYTILCNLVENGEYDINAIMFNHAETKLIKNDVLFKIKMFAVGTIVAQHCSENDSDEIEYDIDTNKTGVHPLAFKRKQQWQQQSELKTEAETATATTTAILPSATIISGVNDDDDNDNSVETASAKNNVGNDAAAVVERQTKRDDAATERNMETIVEDGNVSAAKRQKLDDVQ</sequence>
<keyword evidence="3" id="KW-1185">Reference proteome</keyword>
<name>A0A172WZC7_9ABAC</name>
<accession>A0A172WZC7</accession>
<dbReference type="Pfam" id="PF06088">
    <property type="entry name" value="TLP-20"/>
    <property type="match status" value="1"/>
</dbReference>
<dbReference type="RefSeq" id="YP_009255317.1">
    <property type="nucleotide sequence ID" value="NC_030240.1"/>
</dbReference>
<feature type="region of interest" description="Disordered" evidence="1">
    <location>
        <begin position="180"/>
        <end position="246"/>
    </location>
</feature>
<dbReference type="OrthoDB" id="14128at10239"/>
<dbReference type="SUPFAM" id="SSF51289">
    <property type="entry name" value="Tlp20, baculovirus telokin-like protein"/>
    <property type="match status" value="1"/>
</dbReference>
<dbReference type="GeneID" id="27924284"/>
<protein>
    <submittedName>
        <fullName evidence="2">Tlp20</fullName>
    </submittedName>
</protein>
<gene>
    <name evidence="2" type="primary">tlp20</name>
    <name evidence="2" type="ORF">CapoNPV_060</name>
</gene>
<dbReference type="EMBL" id="KU565883">
    <property type="protein sequence ID" value="ANF29708.1"/>
    <property type="molecule type" value="Genomic_DNA"/>
</dbReference>
<feature type="compositionally biased region" description="Basic and acidic residues" evidence="1">
    <location>
        <begin position="212"/>
        <end position="225"/>
    </location>
</feature>